<feature type="transmembrane region" description="Helical" evidence="8">
    <location>
        <begin position="423"/>
        <end position="443"/>
    </location>
</feature>
<name>A0ABU7MRG4_9ACTN</name>
<evidence type="ECO:0000256" key="1">
    <source>
        <dbReference type="ARBA" id="ARBA00004651"/>
    </source>
</evidence>
<evidence type="ECO:0000256" key="5">
    <source>
        <dbReference type="ARBA" id="ARBA00022989"/>
    </source>
</evidence>
<feature type="transmembrane region" description="Helical" evidence="8">
    <location>
        <begin position="321"/>
        <end position="337"/>
    </location>
</feature>
<feature type="transmembrane region" description="Helical" evidence="8">
    <location>
        <begin position="17"/>
        <end position="37"/>
    </location>
</feature>
<evidence type="ECO:0000256" key="6">
    <source>
        <dbReference type="ARBA" id="ARBA00023136"/>
    </source>
</evidence>
<gene>
    <name evidence="9" type="ORF">V1Y59_07440</name>
</gene>
<keyword evidence="2" id="KW-1003">Cell membrane</keyword>
<evidence type="ECO:0000256" key="8">
    <source>
        <dbReference type="SAM" id="Phobius"/>
    </source>
</evidence>
<keyword evidence="10" id="KW-1185">Reference proteome</keyword>
<accession>A0ABU7MRG4</accession>
<evidence type="ECO:0000313" key="9">
    <source>
        <dbReference type="EMBL" id="MEE4022903.1"/>
    </source>
</evidence>
<evidence type="ECO:0000256" key="7">
    <source>
        <dbReference type="ARBA" id="ARBA00024033"/>
    </source>
</evidence>
<dbReference type="RefSeq" id="WP_330504184.1">
    <property type="nucleotide sequence ID" value="NZ_JAZDUE010000005.1"/>
</dbReference>
<feature type="transmembrane region" description="Helical" evidence="8">
    <location>
        <begin position="368"/>
        <end position="387"/>
    </location>
</feature>
<proteinExistence type="inferred from homology"/>
<comment type="caution">
    <text evidence="9">The sequence shown here is derived from an EMBL/GenBank/DDBJ whole genome shotgun (WGS) entry which is preliminary data.</text>
</comment>
<protein>
    <submittedName>
        <fullName evidence="9">Glycosyltransferase 87 family protein</fullName>
    </submittedName>
</protein>
<organism evidence="9 10">
    <name type="scientific">Gordonia prachuapensis</name>
    <dbReference type="NCBI Taxonomy" id="3115651"/>
    <lineage>
        <taxon>Bacteria</taxon>
        <taxon>Bacillati</taxon>
        <taxon>Actinomycetota</taxon>
        <taxon>Actinomycetes</taxon>
        <taxon>Mycobacteriales</taxon>
        <taxon>Gordoniaceae</taxon>
        <taxon>Gordonia</taxon>
    </lineage>
</organism>
<feature type="transmembrane region" description="Helical" evidence="8">
    <location>
        <begin position="133"/>
        <end position="149"/>
    </location>
</feature>
<feature type="transmembrane region" description="Helical" evidence="8">
    <location>
        <begin position="188"/>
        <end position="208"/>
    </location>
</feature>
<evidence type="ECO:0000256" key="2">
    <source>
        <dbReference type="ARBA" id="ARBA00022475"/>
    </source>
</evidence>
<feature type="transmembrane region" description="Helical" evidence="8">
    <location>
        <begin position="293"/>
        <end position="314"/>
    </location>
</feature>
<feature type="transmembrane region" description="Helical" evidence="8">
    <location>
        <begin position="343"/>
        <end position="361"/>
    </location>
</feature>
<keyword evidence="6 8" id="KW-0472">Membrane</keyword>
<keyword evidence="5 8" id="KW-1133">Transmembrane helix</keyword>
<feature type="transmembrane region" description="Helical" evidence="8">
    <location>
        <begin position="215"/>
        <end position="234"/>
    </location>
</feature>
<comment type="subcellular location">
    <subcellularLocation>
        <location evidence="1">Cell membrane</location>
        <topology evidence="1">Multi-pass membrane protein</topology>
    </subcellularLocation>
</comment>
<feature type="transmembrane region" description="Helical" evidence="8">
    <location>
        <begin position="107"/>
        <end position="127"/>
    </location>
</feature>
<keyword evidence="3" id="KW-0808">Transferase</keyword>
<dbReference type="Proteomes" id="UP001335729">
    <property type="component" value="Unassembled WGS sequence"/>
</dbReference>
<evidence type="ECO:0000256" key="3">
    <source>
        <dbReference type="ARBA" id="ARBA00022679"/>
    </source>
</evidence>
<dbReference type="Pfam" id="PF09594">
    <property type="entry name" value="GT87"/>
    <property type="match status" value="1"/>
</dbReference>
<sequence length="468" mass="51417">MCAAAAPDRERSVAPPITWGLVALAAVCAIGVVAWHVTAVPLGNPFYGLFANYTDLKVYRAGGQRILDGEALYAGPVLWHLEFTYPPFAAVILVPVALVAEGLATFGWSTATLGMLVGVFVLGFRSLGYRCDGRLYAFAVLLAVCATALEPVRTTVWLGQINIVLMTLILVDLVLLDLVRPGSRLKGVGVGLAAGLKLIPAFFLIYLAAIRQWRALVTALCVFAATVVVGFLAVPRDSWTYWTQAVAGTARVGPVDSPANQSVNGFVSQLLAYFDIRRFAHPVDGIRVYEAPWWLWMPFAAIAAVLGVWAGCVAHRRGRDLLAVCIVGMTAATVSPFSWGHHWVWFVPLFVVAFDVAYRGSRDHGWVVWWRWLGPIGIVTISFTWWYHWWDSGPRLGSDHAIALGLFMMPRWPDPQWFDRLTVVFYSGCYPLVLLVTIIVTLVTGVSRPRAHRVSTLDRPTEVVTPVG</sequence>
<feature type="transmembrane region" description="Helical" evidence="8">
    <location>
        <begin position="83"/>
        <end position="100"/>
    </location>
</feature>
<dbReference type="InterPro" id="IPR018584">
    <property type="entry name" value="GT87"/>
</dbReference>
<evidence type="ECO:0000313" key="10">
    <source>
        <dbReference type="Proteomes" id="UP001335729"/>
    </source>
</evidence>
<reference evidence="9 10" key="1">
    <citation type="submission" date="2024-01" db="EMBL/GenBank/DDBJ databases">
        <title>Draft genome sequence of Gordonia sp. PKS22-38.</title>
        <authorList>
            <person name="Suphannarot A."/>
            <person name="Mingma R."/>
        </authorList>
    </citation>
    <scope>NUCLEOTIDE SEQUENCE [LARGE SCALE GENOMIC DNA]</scope>
    <source>
        <strain evidence="9 10">PKS22-38</strain>
    </source>
</reference>
<keyword evidence="4 8" id="KW-0812">Transmembrane</keyword>
<dbReference type="EMBL" id="JAZDUE010000005">
    <property type="protein sequence ID" value="MEE4022903.1"/>
    <property type="molecule type" value="Genomic_DNA"/>
</dbReference>
<feature type="transmembrane region" description="Helical" evidence="8">
    <location>
        <begin position="156"/>
        <end position="176"/>
    </location>
</feature>
<evidence type="ECO:0000256" key="4">
    <source>
        <dbReference type="ARBA" id="ARBA00022692"/>
    </source>
</evidence>
<comment type="similarity">
    <text evidence="7">Belongs to the glycosyltransferase 87 family.</text>
</comment>